<proteinExistence type="predicted"/>
<accession>A0A3Q1FCJ0</accession>
<dbReference type="AlphaFoldDB" id="A0A3Q1FCJ0"/>
<evidence type="ECO:0000313" key="1">
    <source>
        <dbReference type="Ensembl" id="ENSAPOP00000014748.1"/>
    </source>
</evidence>
<reference evidence="1" key="2">
    <citation type="submission" date="2025-09" db="UniProtKB">
        <authorList>
            <consortium name="Ensembl"/>
        </authorList>
    </citation>
    <scope>IDENTIFICATION</scope>
</reference>
<organism evidence="1 2">
    <name type="scientific">Acanthochromis polyacanthus</name>
    <name type="common">spiny chromis</name>
    <dbReference type="NCBI Taxonomy" id="80966"/>
    <lineage>
        <taxon>Eukaryota</taxon>
        <taxon>Metazoa</taxon>
        <taxon>Chordata</taxon>
        <taxon>Craniata</taxon>
        <taxon>Vertebrata</taxon>
        <taxon>Euteleostomi</taxon>
        <taxon>Actinopterygii</taxon>
        <taxon>Neopterygii</taxon>
        <taxon>Teleostei</taxon>
        <taxon>Neoteleostei</taxon>
        <taxon>Acanthomorphata</taxon>
        <taxon>Ovalentaria</taxon>
        <taxon>Pomacentridae</taxon>
        <taxon>Acanthochromis</taxon>
    </lineage>
</organism>
<name>A0A3Q1FCJ0_9TELE</name>
<protein>
    <submittedName>
        <fullName evidence="1">Uncharacterized protein</fullName>
    </submittedName>
</protein>
<evidence type="ECO:0000313" key="2">
    <source>
        <dbReference type="Proteomes" id="UP000257200"/>
    </source>
</evidence>
<keyword evidence="2" id="KW-1185">Reference proteome</keyword>
<sequence>LFVNTKISAPTISAWTKNMGQYKSMERIIIILKDTLEVFMDIWKPFDDFIRSKDTKELQKEEHPKNDTQSPK</sequence>
<dbReference type="Proteomes" id="UP000257200">
    <property type="component" value="Unplaced"/>
</dbReference>
<dbReference type="InParanoid" id="A0A3Q1FCJ0"/>
<dbReference type="Ensembl" id="ENSAPOT00000032954.1">
    <property type="protein sequence ID" value="ENSAPOP00000014748.1"/>
    <property type="gene ID" value="ENSAPOG00000017673.1"/>
</dbReference>
<reference evidence="1" key="1">
    <citation type="submission" date="2025-08" db="UniProtKB">
        <authorList>
            <consortium name="Ensembl"/>
        </authorList>
    </citation>
    <scope>IDENTIFICATION</scope>
</reference>